<comment type="caution">
    <text evidence="5">The sequence shown here is derived from an EMBL/GenBank/DDBJ whole genome shotgun (WGS) entry which is preliminary data.</text>
</comment>
<dbReference type="InterPro" id="IPR046848">
    <property type="entry name" value="E_motif"/>
</dbReference>
<dbReference type="FunFam" id="1.25.40.10:FF:000470">
    <property type="entry name" value="Pentatricopeptide repeat-containing protein At5g66520"/>
    <property type="match status" value="1"/>
</dbReference>
<keyword evidence="2" id="KW-0677">Repeat</keyword>
<feature type="repeat" description="PPR" evidence="3">
    <location>
        <begin position="77"/>
        <end position="111"/>
    </location>
</feature>
<dbReference type="SUPFAM" id="SSF48452">
    <property type="entry name" value="TPR-like"/>
    <property type="match status" value="1"/>
</dbReference>
<dbReference type="InterPro" id="IPR046960">
    <property type="entry name" value="PPR_At4g14850-like_plant"/>
</dbReference>
<dbReference type="PANTHER" id="PTHR47926">
    <property type="entry name" value="PENTATRICOPEPTIDE REPEAT-CONTAINING PROTEIN"/>
    <property type="match status" value="1"/>
</dbReference>
<comment type="similarity">
    <text evidence="1">Belongs to the PPR family. PCMP-H subfamily.</text>
</comment>
<name>A0AAV7GZL4_DENCH</name>
<evidence type="ECO:0000256" key="3">
    <source>
        <dbReference type="PROSITE-ProRule" id="PRU00708"/>
    </source>
</evidence>
<dbReference type="InterPro" id="IPR046849">
    <property type="entry name" value="E2_motif"/>
</dbReference>
<dbReference type="Pfam" id="PF20430">
    <property type="entry name" value="Eplus_motif"/>
    <property type="match status" value="1"/>
</dbReference>
<dbReference type="GO" id="GO:0008270">
    <property type="term" value="F:zinc ion binding"/>
    <property type="evidence" value="ECO:0007669"/>
    <property type="project" value="InterPro"/>
</dbReference>
<dbReference type="GO" id="GO:0003729">
    <property type="term" value="F:mRNA binding"/>
    <property type="evidence" value="ECO:0007669"/>
    <property type="project" value="UniProtKB-ARBA"/>
</dbReference>
<dbReference type="NCBIfam" id="TIGR00756">
    <property type="entry name" value="PPR"/>
    <property type="match status" value="5"/>
</dbReference>
<evidence type="ECO:0000313" key="6">
    <source>
        <dbReference type="Proteomes" id="UP000775213"/>
    </source>
</evidence>
<feature type="repeat" description="PPR" evidence="3">
    <location>
        <begin position="271"/>
        <end position="305"/>
    </location>
</feature>
<dbReference type="InterPro" id="IPR002885">
    <property type="entry name" value="PPR_rpt"/>
</dbReference>
<dbReference type="PANTHER" id="PTHR47926:SF436">
    <property type="entry name" value="PENTATRICOPEPTIDE REPEAT-CONTAINING PROTEIN ELI1, CHLOROPLASTIC-LIKE ISOFORM X2"/>
    <property type="match status" value="1"/>
</dbReference>
<dbReference type="PROSITE" id="PS51375">
    <property type="entry name" value="PPR"/>
    <property type="match status" value="5"/>
</dbReference>
<protein>
    <recommendedName>
        <fullName evidence="4">DYW domain-containing protein</fullName>
    </recommendedName>
</protein>
<keyword evidence="6" id="KW-1185">Reference proteome</keyword>
<dbReference type="Pfam" id="PF14432">
    <property type="entry name" value="DYW_deaminase"/>
    <property type="match status" value="1"/>
</dbReference>
<dbReference type="Pfam" id="PF20431">
    <property type="entry name" value="E_motif"/>
    <property type="match status" value="1"/>
</dbReference>
<feature type="repeat" description="PPR" evidence="3">
    <location>
        <begin position="209"/>
        <end position="243"/>
    </location>
</feature>
<dbReference type="InterPro" id="IPR011990">
    <property type="entry name" value="TPR-like_helical_dom_sf"/>
</dbReference>
<dbReference type="Pfam" id="PF01535">
    <property type="entry name" value="PPR"/>
    <property type="match status" value="6"/>
</dbReference>
<evidence type="ECO:0000256" key="1">
    <source>
        <dbReference type="ARBA" id="ARBA00006643"/>
    </source>
</evidence>
<feature type="repeat" description="PPR" evidence="3">
    <location>
        <begin position="372"/>
        <end position="406"/>
    </location>
</feature>
<dbReference type="EMBL" id="JAGFBR010000009">
    <property type="protein sequence ID" value="KAH0461556.1"/>
    <property type="molecule type" value="Genomic_DNA"/>
</dbReference>
<sequence>MLHSYSLHIVPTLIPCLSILQSSPSFAHFLQIHARIIRHYLAGDPFIAGKLLEFCVASPQGSLSYARKLFERILQPNIFSWNTLIRGHAGSPNPNGALLLFRSLLSTDTVPNSHTFPFALKACARLFAFKQGEQLHGFMLKSGAESDVFSINGLIGMYCACGHVDLGQKVFDTSNVRDVVSWNSMLSGFIDCGFLDRARNLFAEMPVRGIVSWNVMINGYVKFGDVKTAKELFDRMPDRNVESWNTLIAGYAKCGQLDMARKLFDDMPIRNAVSWSAMISAYAQGERPSDALRMFAEMKMVGAWPNYAAVVSLLSACSQLGALDMGRKVHSYVERNKMKMDSVIGTALVDMYSKCGCIDKAFEIFSNLPHKDVFSWSAIINGLAVNGHGAKALKLFDRMKEDGVRPNEVTFVGVLCACSHGGLVALAKHYFNSMSTIYGIEPQSVHYGCMVDALGRAGLLHEAKILLETIPWKGNPVLWVTLFGASWIHGNLKVAEMAVERLIELKRDDGGVYVILSNMYAMKGMWDKAREARMLMKSKGLNKERSRSLIEVCGIVHEFFVGNQSHPESPKIYRKLDEIFMRIRIEGYGPNTRLALFDVEEEEKENLVAHHSEKLAIAFGLIGMRAKEAIRVIKNIRVCKDCHIFAKLVSKAYEREIILRDRNEVLALVETTGDAEFGFDAIGEHTGSGHNHNIMVPFGGDHLVQRAPSHNCLSYSAIWWRNCRCAGNCHLNAAFDLRACARLLSACMNVADPVAWCWNFIWGFIRLLSACMDVADLVAYRYTISPATARREDRYFYSWIGIDFRILHLLKSLCIYPQMPCGAHIYICRRLVFCSPKILAASRRLPRLGETMRKLGLSHYAKKSVYDRCPLSRTPRPYKIFNPPPRYEKRIWVFDSTCLKNTVISPRASTYEYPLLAIGTALLFHPTTLRKACIGGLPVRRKCRKRGFR</sequence>
<evidence type="ECO:0000313" key="5">
    <source>
        <dbReference type="EMBL" id="KAH0461556.1"/>
    </source>
</evidence>
<gene>
    <name evidence="5" type="ORF">IEQ34_009131</name>
</gene>
<dbReference type="AlphaFoldDB" id="A0AAV7GZL4"/>
<dbReference type="FunFam" id="1.25.40.10:FF:000348">
    <property type="entry name" value="Pentatricopeptide repeat-containing protein chloroplastic"/>
    <property type="match status" value="1"/>
</dbReference>
<feature type="repeat" description="PPR" evidence="3">
    <location>
        <begin position="178"/>
        <end position="208"/>
    </location>
</feature>
<evidence type="ECO:0000256" key="2">
    <source>
        <dbReference type="ARBA" id="ARBA00022737"/>
    </source>
</evidence>
<dbReference type="Proteomes" id="UP000775213">
    <property type="component" value="Unassembled WGS sequence"/>
</dbReference>
<dbReference type="Pfam" id="PF13041">
    <property type="entry name" value="PPR_2"/>
    <property type="match status" value="1"/>
</dbReference>
<feature type="domain" description="DYW" evidence="4">
    <location>
        <begin position="587"/>
        <end position="663"/>
    </location>
</feature>
<organism evidence="5 6">
    <name type="scientific">Dendrobium chrysotoxum</name>
    <name type="common">Orchid</name>
    <dbReference type="NCBI Taxonomy" id="161865"/>
    <lineage>
        <taxon>Eukaryota</taxon>
        <taxon>Viridiplantae</taxon>
        <taxon>Streptophyta</taxon>
        <taxon>Embryophyta</taxon>
        <taxon>Tracheophyta</taxon>
        <taxon>Spermatophyta</taxon>
        <taxon>Magnoliopsida</taxon>
        <taxon>Liliopsida</taxon>
        <taxon>Asparagales</taxon>
        <taxon>Orchidaceae</taxon>
        <taxon>Epidendroideae</taxon>
        <taxon>Malaxideae</taxon>
        <taxon>Dendrobiinae</taxon>
        <taxon>Dendrobium</taxon>
    </lineage>
</organism>
<dbReference type="FunFam" id="1.25.40.10:FF:000690">
    <property type="entry name" value="Pentatricopeptide repeat-containing protein"/>
    <property type="match status" value="1"/>
</dbReference>
<dbReference type="GO" id="GO:0009451">
    <property type="term" value="P:RNA modification"/>
    <property type="evidence" value="ECO:0007669"/>
    <property type="project" value="InterPro"/>
</dbReference>
<dbReference type="InterPro" id="IPR032867">
    <property type="entry name" value="DYW_dom"/>
</dbReference>
<reference evidence="5 6" key="1">
    <citation type="journal article" date="2021" name="Hortic Res">
        <title>Chromosome-scale assembly of the Dendrobium chrysotoxum genome enhances the understanding of orchid evolution.</title>
        <authorList>
            <person name="Zhang Y."/>
            <person name="Zhang G.Q."/>
            <person name="Zhang D."/>
            <person name="Liu X.D."/>
            <person name="Xu X.Y."/>
            <person name="Sun W.H."/>
            <person name="Yu X."/>
            <person name="Zhu X."/>
            <person name="Wang Z.W."/>
            <person name="Zhao X."/>
            <person name="Zhong W.Y."/>
            <person name="Chen H."/>
            <person name="Yin W.L."/>
            <person name="Huang T."/>
            <person name="Niu S.C."/>
            <person name="Liu Z.J."/>
        </authorList>
    </citation>
    <scope>NUCLEOTIDE SEQUENCE [LARGE SCALE GENOMIC DNA]</scope>
    <source>
        <strain evidence="5">Lindl</strain>
    </source>
</reference>
<proteinExistence type="inferred from homology"/>
<dbReference type="Gene3D" id="1.25.40.10">
    <property type="entry name" value="Tetratricopeptide repeat domain"/>
    <property type="match status" value="5"/>
</dbReference>
<accession>A0AAV7GZL4</accession>
<evidence type="ECO:0000259" key="4">
    <source>
        <dbReference type="Pfam" id="PF14432"/>
    </source>
</evidence>